<organism evidence="1 2">
    <name type="scientific">Streptomyces hoynatensis</name>
    <dbReference type="NCBI Taxonomy" id="1141874"/>
    <lineage>
        <taxon>Bacteria</taxon>
        <taxon>Bacillati</taxon>
        <taxon>Actinomycetota</taxon>
        <taxon>Actinomycetes</taxon>
        <taxon>Kitasatosporales</taxon>
        <taxon>Streptomycetaceae</taxon>
        <taxon>Streptomyces</taxon>
    </lineage>
</organism>
<gene>
    <name evidence="1" type="ORF">D7294_24770</name>
</gene>
<dbReference type="AlphaFoldDB" id="A0A3A9YQU6"/>
<accession>A0A3A9YQU6</accession>
<keyword evidence="2" id="KW-1185">Reference proteome</keyword>
<dbReference type="OrthoDB" id="3689934at2"/>
<comment type="caution">
    <text evidence="1">The sequence shown here is derived from an EMBL/GenBank/DDBJ whole genome shotgun (WGS) entry which is preliminary data.</text>
</comment>
<dbReference type="Proteomes" id="UP000272474">
    <property type="component" value="Unassembled WGS sequence"/>
</dbReference>
<protein>
    <submittedName>
        <fullName evidence="1">Uncharacterized protein</fullName>
    </submittedName>
</protein>
<evidence type="ECO:0000313" key="2">
    <source>
        <dbReference type="Proteomes" id="UP000272474"/>
    </source>
</evidence>
<dbReference type="EMBL" id="RBAL01000018">
    <property type="protein sequence ID" value="RKN38330.1"/>
    <property type="molecule type" value="Genomic_DNA"/>
</dbReference>
<reference evidence="1 2" key="1">
    <citation type="journal article" date="2014" name="Int. J. Syst. Evol. Microbiol.">
        <title>Streptomyces hoynatensis sp. nov., isolated from deep marine sediment.</title>
        <authorList>
            <person name="Veyisoglu A."/>
            <person name="Sahin N."/>
        </authorList>
    </citation>
    <scope>NUCLEOTIDE SEQUENCE [LARGE SCALE GENOMIC DNA]</scope>
    <source>
        <strain evidence="1 2">KCTC 29097</strain>
    </source>
</reference>
<proteinExistence type="predicted"/>
<name>A0A3A9YQU6_9ACTN</name>
<sequence>MSGPAGDLGGGARALRTWGPKGLPVPYVARWSGEPVTAGGRLTVRPDGRGLAYRDETPADRDRHGVLWARMVHAPGAGRPDYRVMHPARQRRAMGERLCQVCGREAGRTGKGWLFLMRRPEAGDEVPGWPEGLLCRKPPVCAPCAEVATRHCPHLEPPVFVRCRKPRVWGVFGGAFTPGPRGGLVAGEDGYLPYGHPAAPWFLGNQLVVELTRTTRVPEP</sequence>
<dbReference type="RefSeq" id="WP_120683481.1">
    <property type="nucleotide sequence ID" value="NZ_RBAL01000018.1"/>
</dbReference>
<evidence type="ECO:0000313" key="1">
    <source>
        <dbReference type="EMBL" id="RKN38330.1"/>
    </source>
</evidence>